<dbReference type="InterPro" id="IPR004046">
    <property type="entry name" value="GST_C"/>
</dbReference>
<dbReference type="InterPro" id="IPR004045">
    <property type="entry name" value="Glutathione_S-Trfase_N"/>
</dbReference>
<accession>A0A2K9LJ64</accession>
<dbReference type="GO" id="GO:0005737">
    <property type="term" value="C:cytoplasm"/>
    <property type="evidence" value="ECO:0007669"/>
    <property type="project" value="TreeGrafter"/>
</dbReference>
<dbReference type="SUPFAM" id="SSF47616">
    <property type="entry name" value="GST C-terminal domain-like"/>
    <property type="match status" value="1"/>
</dbReference>
<dbReference type="Gene3D" id="3.40.30.10">
    <property type="entry name" value="Glutaredoxin"/>
    <property type="match status" value="1"/>
</dbReference>
<reference evidence="3" key="1">
    <citation type="submission" date="2017-08" db="EMBL/GenBank/DDBJ databases">
        <title>Direct submision.</title>
        <authorList>
            <person name="Kim S.-J."/>
            <person name="Rhee S.-K."/>
        </authorList>
    </citation>
    <scope>NUCLEOTIDE SEQUENCE [LARGE SCALE GENOMIC DNA]</scope>
    <source>
        <strain evidence="3">GI5</strain>
    </source>
</reference>
<dbReference type="InterPro" id="IPR050931">
    <property type="entry name" value="Mito_Protein_Transport_Metaxin"/>
</dbReference>
<dbReference type="PANTHER" id="PTHR12289">
    <property type="entry name" value="METAXIN RELATED"/>
    <property type="match status" value="1"/>
</dbReference>
<dbReference type="InterPro" id="IPR036282">
    <property type="entry name" value="Glutathione-S-Trfase_C_sf"/>
</dbReference>
<dbReference type="Proteomes" id="UP000235116">
    <property type="component" value="Chromosome"/>
</dbReference>
<dbReference type="InterPro" id="IPR036249">
    <property type="entry name" value="Thioredoxin-like_sf"/>
</dbReference>
<evidence type="ECO:0000313" key="2">
    <source>
        <dbReference type="EMBL" id="AUM12312.1"/>
    </source>
</evidence>
<organism evidence="2 3">
    <name type="scientific">Ketobacter alkanivorans</name>
    <dbReference type="NCBI Taxonomy" id="1917421"/>
    <lineage>
        <taxon>Bacteria</taxon>
        <taxon>Pseudomonadati</taxon>
        <taxon>Pseudomonadota</taxon>
        <taxon>Gammaproteobacteria</taxon>
        <taxon>Pseudomonadales</taxon>
        <taxon>Ketobacteraceae</taxon>
        <taxon>Ketobacter</taxon>
    </lineage>
</organism>
<keyword evidence="3" id="KW-1185">Reference proteome</keyword>
<dbReference type="SUPFAM" id="SSF52833">
    <property type="entry name" value="Thioredoxin-like"/>
    <property type="match status" value="1"/>
</dbReference>
<evidence type="ECO:0000259" key="1">
    <source>
        <dbReference type="PROSITE" id="PS50404"/>
    </source>
</evidence>
<gene>
    <name evidence="2" type="ORF">Kalk_07745</name>
</gene>
<dbReference type="PANTHER" id="PTHR12289:SF67">
    <property type="match status" value="1"/>
</dbReference>
<dbReference type="Pfam" id="PF00043">
    <property type="entry name" value="GST_C"/>
    <property type="match status" value="1"/>
</dbReference>
<dbReference type="Gene3D" id="1.20.1050.10">
    <property type="match status" value="2"/>
</dbReference>
<dbReference type="KEGG" id="kak:Kalk_07745"/>
<protein>
    <recommendedName>
        <fullName evidence="1">GST N-terminal domain-containing protein</fullName>
    </recommendedName>
</protein>
<dbReference type="PROSITE" id="PS50404">
    <property type="entry name" value="GST_NTER"/>
    <property type="match status" value="1"/>
</dbReference>
<dbReference type="RefSeq" id="WP_101893648.1">
    <property type="nucleotide sequence ID" value="NZ_CP022684.1"/>
</dbReference>
<feature type="domain" description="GST N-terminal" evidence="1">
    <location>
        <begin position="1"/>
        <end position="79"/>
    </location>
</feature>
<evidence type="ECO:0000313" key="3">
    <source>
        <dbReference type="Proteomes" id="UP000235116"/>
    </source>
</evidence>
<dbReference type="OrthoDB" id="7054557at2"/>
<dbReference type="CDD" id="cd00570">
    <property type="entry name" value="GST_N_family"/>
    <property type="match status" value="1"/>
</dbReference>
<name>A0A2K9LJ64_9GAMM</name>
<proteinExistence type="predicted"/>
<sequence>MNKLIGTEVSLYTGKLRCYLKYKNIPFEDVLSTNNVYKNIIIPRTGVQYIPVLITDDDVALQDTTEIIDYLESQYPDASIYPETPIQKLVALLLEIYGDEWLVIPAMHYRWSFDENVQFAWQEFGRTAVPDLSAEQQFEVGKKMAEPFKGALPRLGICEATIPAIEASYLALLSDLDAHFSNYDYLLGPRPSIGDFGLVGPLYAHLYRDPYSGRLMQDNAPNVVTWIERMINPAPNTGAFLADDQIPETLLPVLARMIKEQGSVIMQTIDQVKAWADTHDDNEIHRAIGKVTFDIEGVQSTRLTFPYMQWMWQRAVDFYQGLGVTAQNDVNAVITKIEGLQELLNYPIPQRVRRRQNKVVLDR</sequence>
<dbReference type="Pfam" id="PF13417">
    <property type="entry name" value="GST_N_3"/>
    <property type="match status" value="1"/>
</dbReference>
<dbReference type="EMBL" id="CP022684">
    <property type="protein sequence ID" value="AUM12312.1"/>
    <property type="molecule type" value="Genomic_DNA"/>
</dbReference>
<dbReference type="CDD" id="cd00299">
    <property type="entry name" value="GST_C_family"/>
    <property type="match status" value="1"/>
</dbReference>
<dbReference type="AlphaFoldDB" id="A0A2K9LJ64"/>